<reference evidence="3" key="1">
    <citation type="journal article" date="2019" name="Int. J. Syst. Evol. Microbiol.">
        <title>The Global Catalogue of Microorganisms (GCM) 10K type strain sequencing project: providing services to taxonomists for standard genome sequencing and annotation.</title>
        <authorList>
            <consortium name="The Broad Institute Genomics Platform"/>
            <consortium name="The Broad Institute Genome Sequencing Center for Infectious Disease"/>
            <person name="Wu L."/>
            <person name="Ma J."/>
        </authorList>
    </citation>
    <scope>NUCLEOTIDE SEQUENCE [LARGE SCALE GENOMIC DNA]</scope>
    <source>
        <strain evidence="3">JCM 6833</strain>
    </source>
</reference>
<evidence type="ECO:0000313" key="2">
    <source>
        <dbReference type="EMBL" id="GAA2627174.1"/>
    </source>
</evidence>
<gene>
    <name evidence="2" type="ORF">GCM10010411_75320</name>
</gene>
<evidence type="ECO:0000313" key="3">
    <source>
        <dbReference type="Proteomes" id="UP001501509"/>
    </source>
</evidence>
<evidence type="ECO:0008006" key="4">
    <source>
        <dbReference type="Google" id="ProtNLM"/>
    </source>
</evidence>
<feature type="compositionally biased region" description="Acidic residues" evidence="1">
    <location>
        <begin position="343"/>
        <end position="355"/>
    </location>
</feature>
<keyword evidence="3" id="KW-1185">Reference proteome</keyword>
<feature type="region of interest" description="Disordered" evidence="1">
    <location>
        <begin position="336"/>
        <end position="355"/>
    </location>
</feature>
<dbReference type="Proteomes" id="UP001501509">
    <property type="component" value="Unassembled WGS sequence"/>
</dbReference>
<sequence>MPDLRDAARDDRHGTHRFRLILDCPTGVEAHNWAAIQTALDRLRRALQYEDHEQVIGTAKELVETVARVVLTTRGEAITDALKYRDAVNQAHLALARQPGSDLTDNEHLRAMVQSAKICAIQLSELRNSHGTGHGRAVAPEIVEEMWQVGVDAALLWTHWALRRLDVMSQGLPDPLIRDLADGTSFYRRDLAERLRAANLAALDPPEQRRIGLAVARRAMGQTNNVRREGIEACADSSDLTAWPPAYRAAAFEGLFLNERGLITLDDWSARWAARLLSPLEDESAAIIADLVGKLREDDDFYPPMYLNDPAGLHATLVASRSELPVAAQKPWDDLTAVFDPDNYPDDDPDPGAKD</sequence>
<organism evidence="2 3">
    <name type="scientific">Actinomadura fulvescens</name>
    <dbReference type="NCBI Taxonomy" id="46160"/>
    <lineage>
        <taxon>Bacteria</taxon>
        <taxon>Bacillati</taxon>
        <taxon>Actinomycetota</taxon>
        <taxon>Actinomycetes</taxon>
        <taxon>Streptosporangiales</taxon>
        <taxon>Thermomonosporaceae</taxon>
        <taxon>Actinomadura</taxon>
    </lineage>
</organism>
<accession>A0ABP6CY43</accession>
<dbReference type="RefSeq" id="WP_344547275.1">
    <property type="nucleotide sequence ID" value="NZ_BAAATD010000013.1"/>
</dbReference>
<evidence type="ECO:0000256" key="1">
    <source>
        <dbReference type="SAM" id="MobiDB-lite"/>
    </source>
</evidence>
<proteinExistence type="predicted"/>
<dbReference type="EMBL" id="BAAATD010000013">
    <property type="protein sequence ID" value="GAA2627174.1"/>
    <property type="molecule type" value="Genomic_DNA"/>
</dbReference>
<protein>
    <recommendedName>
        <fullName evidence="4">Abortive infection protein-like C-terminal domain-containing protein</fullName>
    </recommendedName>
</protein>
<name>A0ABP6CY43_9ACTN</name>
<comment type="caution">
    <text evidence="2">The sequence shown here is derived from an EMBL/GenBank/DDBJ whole genome shotgun (WGS) entry which is preliminary data.</text>
</comment>